<feature type="signal peptide" evidence="2">
    <location>
        <begin position="1"/>
        <end position="26"/>
    </location>
</feature>
<name>A0A9J2PDU8_ASCLU</name>
<keyword evidence="2" id="KW-0732">Signal</keyword>
<reference evidence="4" key="1">
    <citation type="submission" date="2023-03" db="UniProtKB">
        <authorList>
            <consortium name="WormBaseParasite"/>
        </authorList>
    </citation>
    <scope>IDENTIFICATION</scope>
</reference>
<sequence>MLVDDAKGSLKFYISALLLVVHFASSSGSKRNETTWNRSPLFGERLFSSSAGNDAAGDKANNGAAASIIRVDNPETSAVTAATSTENHQLQNATTAATTSRTNTTITAATSIPIISDTTIIVTNVHTNISFANEATSTTTGASVVTVTGASNTVTANTTNATSAAETDITASPTAIPMYAANVTDGTTTKDINATVDNSSTGLMSTTTLWNTPKTATDDSTNLAQLSTSSTELVSASNVTEELTSRSSPTPDSATSTAVSSTKAGELLDATSTDGNILTEPSAMVSTAIASSTFHTTASTTRATAGPSTVITLGQHGLWQYSFSPNSTCSNCTVTVDAVDLSVFQIEAYLIVHGVINLRMQTTSAYMKVFLGNEQSSIGSVESLAVNYTLKGSLVPLFSSNRTIRFENFYPYGLKALFPKRMAFFFRLTPAKYDCGRPLVYVCQPNDVLTIAPAKQQSDHCYVTVYTSQDDPYPVLSFYDWNIQAEHLVTVIPGWDDIPFNEVMRYTALSISESSASNSNGIFIATPRANLLINASSPIVVRVSNTKPRDYSMDQLIIQGSNGFFMGAYPDYSELQLFSMTGDPLRIDLTFTRTRLSNSSKIVVTSGASGTPQLELNTDEISQRYLFSSEQLNVKFSPGNNTMATFALRYTVENGKKLHYLSYALFNTADKRELINSGGCRQSPDTTATLRYSFVDNGGVTDTKRQFLIDECKIKKVKLEATEIPNKKQEGNHKIAHI</sequence>
<evidence type="ECO:0000256" key="2">
    <source>
        <dbReference type="SAM" id="SignalP"/>
    </source>
</evidence>
<feature type="region of interest" description="Disordered" evidence="1">
    <location>
        <begin position="228"/>
        <end position="262"/>
    </location>
</feature>
<feature type="compositionally biased region" description="Polar residues" evidence="1">
    <location>
        <begin position="228"/>
        <end position="242"/>
    </location>
</feature>
<feature type="chain" id="PRO_5039955651" evidence="2">
    <location>
        <begin position="27"/>
        <end position="738"/>
    </location>
</feature>
<evidence type="ECO:0000313" key="4">
    <source>
        <dbReference type="WBParaSite" id="ALUE_0000752401-mRNA-1"/>
    </source>
</evidence>
<accession>A0A9J2PDU8</accession>
<organism evidence="3 4">
    <name type="scientific">Ascaris lumbricoides</name>
    <name type="common">Giant roundworm</name>
    <dbReference type="NCBI Taxonomy" id="6252"/>
    <lineage>
        <taxon>Eukaryota</taxon>
        <taxon>Metazoa</taxon>
        <taxon>Ecdysozoa</taxon>
        <taxon>Nematoda</taxon>
        <taxon>Chromadorea</taxon>
        <taxon>Rhabditida</taxon>
        <taxon>Spirurina</taxon>
        <taxon>Ascaridomorpha</taxon>
        <taxon>Ascaridoidea</taxon>
        <taxon>Ascarididae</taxon>
        <taxon>Ascaris</taxon>
    </lineage>
</organism>
<protein>
    <submittedName>
        <fullName evidence="4">CUB-like domain-containing protein</fullName>
    </submittedName>
</protein>
<proteinExistence type="predicted"/>
<dbReference type="Proteomes" id="UP000036681">
    <property type="component" value="Unplaced"/>
</dbReference>
<keyword evidence="3" id="KW-1185">Reference proteome</keyword>
<dbReference type="WBParaSite" id="ALUE_0000752401-mRNA-1">
    <property type="protein sequence ID" value="ALUE_0000752401-mRNA-1"/>
    <property type="gene ID" value="ALUE_0000752401"/>
</dbReference>
<feature type="compositionally biased region" description="Low complexity" evidence="1">
    <location>
        <begin position="245"/>
        <end position="262"/>
    </location>
</feature>
<evidence type="ECO:0000313" key="3">
    <source>
        <dbReference type="Proteomes" id="UP000036681"/>
    </source>
</evidence>
<dbReference type="AlphaFoldDB" id="A0A9J2PDU8"/>
<evidence type="ECO:0000256" key="1">
    <source>
        <dbReference type="SAM" id="MobiDB-lite"/>
    </source>
</evidence>